<dbReference type="Gene3D" id="3.30.870.30">
    <property type="entry name" value="MITD, C-terminal phospholipase D-like domain"/>
    <property type="match status" value="1"/>
</dbReference>
<feature type="region of interest" description="Disordered" evidence="2">
    <location>
        <begin position="991"/>
        <end position="1010"/>
    </location>
</feature>
<feature type="domain" description="Helicase ATP-binding" evidence="3">
    <location>
        <begin position="511"/>
        <end position="690"/>
    </location>
</feature>
<reference evidence="5 6" key="1">
    <citation type="submission" date="2020-03" db="EMBL/GenBank/DDBJ databases">
        <authorList>
            <person name="Wang L."/>
            <person name="He N."/>
            <person name="Li Y."/>
            <person name="Fang Y."/>
            <person name="Zhang F."/>
        </authorList>
    </citation>
    <scope>NUCLEOTIDE SEQUENCE [LARGE SCALE GENOMIC DNA]</scope>
    <source>
        <strain evidence="5 6">36D10-4-7</strain>
    </source>
</reference>
<dbReference type="EMBL" id="JAAVJH010000016">
    <property type="protein sequence ID" value="NJR80335.1"/>
    <property type="molecule type" value="Genomic_DNA"/>
</dbReference>
<keyword evidence="6" id="KW-1185">Reference proteome</keyword>
<sequence length="1187" mass="129836">MSAPTTQFESQPEGDRERITLLRVTPSRLPFGKAVRQAIAHGDWILAAPSSAGAAIARLIQAMGDGEVATDGRPLVEPDAGDLLLHPALVASLTETEALALGLPPAARLSLNIQSVGVPNQSGFHVETRWTRPNGLPASVRVKGARIQAEGKDWRIAEPIWSALHAADRLNRAGDDAERQAALAALRQAIGDENRAHVRVDGFIERLRLSYATGFSLALKPDANGFDFDPVVFSPERVREAEDGTVIDEAADSLLAPAQQAAFARRFRSGDGRRGAYLLDDGSILFLDPGLQRALRVVREAQAGGAEERRAFARNPQRRLAEALGSDSSTDGAPSLFIETQQFSDRVSGIDLWRKPVLPWIKPKPNSWLPEAFGLRIGDPPDAQSIEIAPERVAEALDAVEQAVREDRATFTFDGAELPATEQTRSALTDLRDLMSSAAEHEAGEQVAVDDIAPPSTNRYFLQVRDNLEDVAYAPLAKQAPVKAAPPPPFPTTVRSSPKAHQVDGFNWLVACWRSGMPGAMLADDMGLGKTFQALAFLAWLREQEAQPKPVLIIAPTGLLANWRAEIERHLAPAALGPVIGAYGSTLQRMRGQGVRDIESGSAGIDVDGWSQAGIVLTTFETMRDYHLSFARVPFAAILYDEAQKLKNPASQMTRAAKTLNARFQLAMTGTPVENRLQDLWSVYDVVHPGLLGSSRAFEQSYPASEPDRLRTLHDLLTEPQDARPALLLRRMKDDCLDSLPAKHIVAMPVEMPTAQVAAYDKVIQRALALRGTGKPGHMLEILHGLRGVSLHPVAPEQVGTSYWEDSARLRATLAVLDRIHGAGEKALIFCESLAMQALLAVELRRRYALDHDVARIHGGVAGEARQAAVDAFQRRRPGFDIMILSPKAGGVGITLTAANHVIHLSRWWNPAVEDQATDRAFRIGQTKDVHVYLPQSVHPEPATRPSSFDLKLDALMRRKRELSRGLLLPGSDESDAASLFEDVLGIADSDDKRSASVGPTAADLPMPSPVPSRSILTARPSPPIAVPPRDWPTRVAFLPRVQRNLDIFEKPLAGEQVTELAIRDPYGCADGRNRQFLVDFMTVLTKSARRVKTISVISFDAESVDRYAAETSSHQYDDLQQRWRNAQPDGPDLRLIQLSRRQSRSFHDRTVRAQTAAGKEIIWDVSNGVDGVMRTDKECTVHVTIN</sequence>
<dbReference type="InterPro" id="IPR038718">
    <property type="entry name" value="SNF2-like_sf"/>
</dbReference>
<dbReference type="PANTHER" id="PTHR10799">
    <property type="entry name" value="SNF2/RAD54 HELICASE FAMILY"/>
    <property type="match status" value="1"/>
</dbReference>
<dbReference type="PROSITE" id="PS51192">
    <property type="entry name" value="HELICASE_ATP_BIND_1"/>
    <property type="match status" value="1"/>
</dbReference>
<name>A0ABX1CVL9_9SPHN</name>
<proteinExistence type="predicted"/>
<evidence type="ECO:0000313" key="5">
    <source>
        <dbReference type="EMBL" id="NJR80335.1"/>
    </source>
</evidence>
<dbReference type="GO" id="GO:0004386">
    <property type="term" value="F:helicase activity"/>
    <property type="evidence" value="ECO:0007669"/>
    <property type="project" value="UniProtKB-KW"/>
</dbReference>
<dbReference type="InterPro" id="IPR038113">
    <property type="entry name" value="MITD1_C_sf"/>
</dbReference>
<gene>
    <name evidence="5" type="ORF">HBH26_17280</name>
</gene>
<accession>A0ABX1CVL9</accession>
<dbReference type="Gene3D" id="3.40.50.300">
    <property type="entry name" value="P-loop containing nucleotide triphosphate hydrolases"/>
    <property type="match status" value="1"/>
</dbReference>
<dbReference type="Pfam" id="PF00271">
    <property type="entry name" value="Helicase_C"/>
    <property type="match status" value="1"/>
</dbReference>
<comment type="caution">
    <text evidence="5">The sequence shown here is derived from an EMBL/GenBank/DDBJ whole genome shotgun (WGS) entry which is preliminary data.</text>
</comment>
<dbReference type="CDD" id="cd18793">
    <property type="entry name" value="SF2_C_SNF"/>
    <property type="match status" value="1"/>
</dbReference>
<keyword evidence="1" id="KW-0378">Hydrolase</keyword>
<dbReference type="Pfam" id="PF00176">
    <property type="entry name" value="SNF2-rel_dom"/>
    <property type="match status" value="1"/>
</dbReference>
<dbReference type="InterPro" id="IPR014001">
    <property type="entry name" value="Helicase_ATP-bd"/>
</dbReference>
<keyword evidence="5" id="KW-0067">ATP-binding</keyword>
<dbReference type="SMART" id="SM00490">
    <property type="entry name" value="HELICc"/>
    <property type="match status" value="1"/>
</dbReference>
<evidence type="ECO:0000256" key="2">
    <source>
        <dbReference type="SAM" id="MobiDB-lite"/>
    </source>
</evidence>
<dbReference type="Gene3D" id="3.40.50.10810">
    <property type="entry name" value="Tandem AAA-ATPase domain"/>
    <property type="match status" value="1"/>
</dbReference>
<dbReference type="PROSITE" id="PS51194">
    <property type="entry name" value="HELICASE_CTER"/>
    <property type="match status" value="1"/>
</dbReference>
<dbReference type="RefSeq" id="WP_168135893.1">
    <property type="nucleotide sequence ID" value="NZ_JAAVJH010000016.1"/>
</dbReference>
<evidence type="ECO:0000313" key="6">
    <source>
        <dbReference type="Proteomes" id="UP000732399"/>
    </source>
</evidence>
<dbReference type="SMART" id="SM00487">
    <property type="entry name" value="DEXDc"/>
    <property type="match status" value="1"/>
</dbReference>
<feature type="domain" description="Helicase C-terminal" evidence="4">
    <location>
        <begin position="812"/>
        <end position="964"/>
    </location>
</feature>
<dbReference type="InterPro" id="IPR049730">
    <property type="entry name" value="SNF2/RAD54-like_C"/>
</dbReference>
<evidence type="ECO:0000256" key="1">
    <source>
        <dbReference type="ARBA" id="ARBA00022801"/>
    </source>
</evidence>
<keyword evidence="5" id="KW-0547">Nucleotide-binding</keyword>
<dbReference type="InterPro" id="IPR001650">
    <property type="entry name" value="Helicase_C-like"/>
</dbReference>
<evidence type="ECO:0000259" key="3">
    <source>
        <dbReference type="PROSITE" id="PS51192"/>
    </source>
</evidence>
<evidence type="ECO:0000259" key="4">
    <source>
        <dbReference type="PROSITE" id="PS51194"/>
    </source>
</evidence>
<dbReference type="Proteomes" id="UP000732399">
    <property type="component" value="Unassembled WGS sequence"/>
</dbReference>
<organism evidence="5 6">
    <name type="scientific">Sphingomonas corticis</name>
    <dbReference type="NCBI Taxonomy" id="2722791"/>
    <lineage>
        <taxon>Bacteria</taxon>
        <taxon>Pseudomonadati</taxon>
        <taxon>Pseudomonadota</taxon>
        <taxon>Alphaproteobacteria</taxon>
        <taxon>Sphingomonadales</taxon>
        <taxon>Sphingomonadaceae</taxon>
        <taxon>Sphingomonas</taxon>
    </lineage>
</organism>
<dbReference type="SUPFAM" id="SSF52540">
    <property type="entry name" value="P-loop containing nucleoside triphosphate hydrolases"/>
    <property type="match status" value="2"/>
</dbReference>
<protein>
    <submittedName>
        <fullName evidence="5">DEAD/DEAH box helicase</fullName>
    </submittedName>
</protein>
<dbReference type="InterPro" id="IPR000330">
    <property type="entry name" value="SNF2_N"/>
</dbReference>
<keyword evidence="5" id="KW-0347">Helicase</keyword>
<dbReference type="InterPro" id="IPR027417">
    <property type="entry name" value="P-loop_NTPase"/>
</dbReference>